<dbReference type="InParanoid" id="A0A2K1KUF0"/>
<protein>
    <submittedName>
        <fullName evidence="2 3">Uncharacterized protein</fullName>
    </submittedName>
</protein>
<proteinExistence type="predicted"/>
<evidence type="ECO:0000256" key="1">
    <source>
        <dbReference type="SAM" id="MobiDB-lite"/>
    </source>
</evidence>
<reference evidence="2 4" key="2">
    <citation type="journal article" date="2018" name="Plant J.">
        <title>The Physcomitrella patens chromosome-scale assembly reveals moss genome structure and evolution.</title>
        <authorList>
            <person name="Lang D."/>
            <person name="Ullrich K.K."/>
            <person name="Murat F."/>
            <person name="Fuchs J."/>
            <person name="Jenkins J."/>
            <person name="Haas F.B."/>
            <person name="Piednoel M."/>
            <person name="Gundlach H."/>
            <person name="Van Bel M."/>
            <person name="Meyberg R."/>
            <person name="Vives C."/>
            <person name="Morata J."/>
            <person name="Symeonidi A."/>
            <person name="Hiss M."/>
            <person name="Muchero W."/>
            <person name="Kamisugi Y."/>
            <person name="Saleh O."/>
            <person name="Blanc G."/>
            <person name="Decker E.L."/>
            <person name="van Gessel N."/>
            <person name="Grimwood J."/>
            <person name="Hayes R.D."/>
            <person name="Graham S.W."/>
            <person name="Gunter L.E."/>
            <person name="McDaniel S.F."/>
            <person name="Hoernstein S.N.W."/>
            <person name="Larsson A."/>
            <person name="Li F.W."/>
            <person name="Perroud P.F."/>
            <person name="Phillips J."/>
            <person name="Ranjan P."/>
            <person name="Rokshar D.S."/>
            <person name="Rothfels C.J."/>
            <person name="Schneider L."/>
            <person name="Shu S."/>
            <person name="Stevenson D.W."/>
            <person name="Thummler F."/>
            <person name="Tillich M."/>
            <person name="Villarreal Aguilar J.C."/>
            <person name="Widiez T."/>
            <person name="Wong G.K."/>
            <person name="Wymore A."/>
            <person name="Zhang Y."/>
            <person name="Zimmer A.D."/>
            <person name="Quatrano R.S."/>
            <person name="Mayer K.F.X."/>
            <person name="Goodstein D."/>
            <person name="Casacuberta J.M."/>
            <person name="Vandepoele K."/>
            <person name="Reski R."/>
            <person name="Cuming A.C."/>
            <person name="Tuskan G.A."/>
            <person name="Maumus F."/>
            <person name="Salse J."/>
            <person name="Schmutz J."/>
            <person name="Rensing S.A."/>
        </authorList>
    </citation>
    <scope>NUCLEOTIDE SEQUENCE [LARGE SCALE GENOMIC DNA]</scope>
    <source>
        <strain evidence="3 4">cv. Gransden 2004</strain>
    </source>
</reference>
<reference evidence="3" key="3">
    <citation type="submission" date="2020-12" db="UniProtKB">
        <authorList>
            <consortium name="EnsemblPlants"/>
        </authorList>
    </citation>
    <scope>IDENTIFICATION</scope>
</reference>
<feature type="region of interest" description="Disordered" evidence="1">
    <location>
        <begin position="78"/>
        <end position="111"/>
    </location>
</feature>
<dbReference type="EnsemblPlants" id="Pp3c3_13971V3.1">
    <property type="protein sequence ID" value="PAC:32942218.CDS.1"/>
    <property type="gene ID" value="Pp3c3_13971"/>
</dbReference>
<evidence type="ECO:0000313" key="2">
    <source>
        <dbReference type="EMBL" id="PNR57401.1"/>
    </source>
</evidence>
<dbReference type="Gramene" id="Pp3c3_13971V3.1">
    <property type="protein sequence ID" value="PAC:32942218.CDS.1"/>
    <property type="gene ID" value="Pp3c3_13971"/>
</dbReference>
<organism evidence="2">
    <name type="scientific">Physcomitrium patens</name>
    <name type="common">Spreading-leaved earth moss</name>
    <name type="synonym">Physcomitrella patens</name>
    <dbReference type="NCBI Taxonomy" id="3218"/>
    <lineage>
        <taxon>Eukaryota</taxon>
        <taxon>Viridiplantae</taxon>
        <taxon>Streptophyta</taxon>
        <taxon>Embryophyta</taxon>
        <taxon>Bryophyta</taxon>
        <taxon>Bryophytina</taxon>
        <taxon>Bryopsida</taxon>
        <taxon>Funariidae</taxon>
        <taxon>Funariales</taxon>
        <taxon>Funariaceae</taxon>
        <taxon>Physcomitrium</taxon>
    </lineage>
</organism>
<name>A0A2K1KUF0_PHYPA</name>
<accession>A0A2K1KUF0</accession>
<dbReference type="EMBL" id="ABEU02000003">
    <property type="protein sequence ID" value="PNR57401.1"/>
    <property type="molecule type" value="Genomic_DNA"/>
</dbReference>
<feature type="compositionally biased region" description="Polar residues" evidence="1">
    <location>
        <begin position="86"/>
        <end position="103"/>
    </location>
</feature>
<gene>
    <name evidence="2" type="ORF">PHYPA_004395</name>
</gene>
<sequence length="111" mass="12251">MAGAVSSGKAWRIRAFLCVGIRSAGVRVCGRTDWHWYDDLAPYSGFRANCYDDLPTPTAIDRPKIVWPRCARSTRVTAAASTRPAHQSSALTDLSLSRSQSLPHSPVSLYW</sequence>
<evidence type="ECO:0000313" key="4">
    <source>
        <dbReference type="Proteomes" id="UP000006727"/>
    </source>
</evidence>
<dbReference type="AlphaFoldDB" id="A0A2K1KUF0"/>
<evidence type="ECO:0000313" key="3">
    <source>
        <dbReference type="EnsemblPlants" id="PAC:32942218.CDS.1"/>
    </source>
</evidence>
<reference evidence="2 4" key="1">
    <citation type="journal article" date="2008" name="Science">
        <title>The Physcomitrella genome reveals evolutionary insights into the conquest of land by plants.</title>
        <authorList>
            <person name="Rensing S."/>
            <person name="Lang D."/>
            <person name="Zimmer A."/>
            <person name="Terry A."/>
            <person name="Salamov A."/>
            <person name="Shapiro H."/>
            <person name="Nishiyama T."/>
            <person name="Perroud P.-F."/>
            <person name="Lindquist E."/>
            <person name="Kamisugi Y."/>
            <person name="Tanahashi T."/>
            <person name="Sakakibara K."/>
            <person name="Fujita T."/>
            <person name="Oishi K."/>
            <person name="Shin-I T."/>
            <person name="Kuroki Y."/>
            <person name="Toyoda A."/>
            <person name="Suzuki Y."/>
            <person name="Hashimoto A."/>
            <person name="Yamaguchi K."/>
            <person name="Sugano A."/>
            <person name="Kohara Y."/>
            <person name="Fujiyama A."/>
            <person name="Anterola A."/>
            <person name="Aoki S."/>
            <person name="Ashton N."/>
            <person name="Barbazuk W.B."/>
            <person name="Barker E."/>
            <person name="Bennetzen J."/>
            <person name="Bezanilla M."/>
            <person name="Blankenship R."/>
            <person name="Cho S.H."/>
            <person name="Dutcher S."/>
            <person name="Estelle M."/>
            <person name="Fawcett J.A."/>
            <person name="Gundlach H."/>
            <person name="Hanada K."/>
            <person name="Heyl A."/>
            <person name="Hicks K.A."/>
            <person name="Hugh J."/>
            <person name="Lohr M."/>
            <person name="Mayer K."/>
            <person name="Melkozernov A."/>
            <person name="Murata T."/>
            <person name="Nelson D."/>
            <person name="Pils B."/>
            <person name="Prigge M."/>
            <person name="Reiss B."/>
            <person name="Renner T."/>
            <person name="Rombauts S."/>
            <person name="Rushton P."/>
            <person name="Sanderfoot A."/>
            <person name="Schween G."/>
            <person name="Shiu S.-H."/>
            <person name="Stueber K."/>
            <person name="Theodoulou F.L."/>
            <person name="Tu H."/>
            <person name="Van de Peer Y."/>
            <person name="Verrier P.J."/>
            <person name="Waters E."/>
            <person name="Wood A."/>
            <person name="Yang L."/>
            <person name="Cove D."/>
            <person name="Cuming A."/>
            <person name="Hasebe M."/>
            <person name="Lucas S."/>
            <person name="Mishler D.B."/>
            <person name="Reski R."/>
            <person name="Grigoriev I."/>
            <person name="Quatrano R.S."/>
            <person name="Boore J.L."/>
        </authorList>
    </citation>
    <scope>NUCLEOTIDE SEQUENCE [LARGE SCALE GENOMIC DNA]</scope>
    <source>
        <strain evidence="3 4">cv. Gransden 2004</strain>
    </source>
</reference>
<dbReference type="Proteomes" id="UP000006727">
    <property type="component" value="Chromosome 3"/>
</dbReference>
<keyword evidence="4" id="KW-1185">Reference proteome</keyword>